<evidence type="ECO:0000256" key="2">
    <source>
        <dbReference type="ARBA" id="ARBA00022491"/>
    </source>
</evidence>
<accession>A0A010YSZ3</accession>
<dbReference type="GO" id="GO:0045892">
    <property type="term" value="P:negative regulation of DNA-templated transcription"/>
    <property type="evidence" value="ECO:0007669"/>
    <property type="project" value="TreeGrafter"/>
</dbReference>
<dbReference type="RefSeq" id="WP_037282625.1">
    <property type="nucleotide sequence ID" value="NZ_KK073875.1"/>
</dbReference>
<dbReference type="GO" id="GO:0008270">
    <property type="term" value="F:zinc ion binding"/>
    <property type="evidence" value="ECO:0007669"/>
    <property type="project" value="TreeGrafter"/>
</dbReference>
<organism evidence="10 11">
    <name type="scientific">Saccharibacillus sacchari DSM 19268</name>
    <dbReference type="NCBI Taxonomy" id="915437"/>
    <lineage>
        <taxon>Bacteria</taxon>
        <taxon>Bacillati</taxon>
        <taxon>Bacillota</taxon>
        <taxon>Bacilli</taxon>
        <taxon>Bacillales</taxon>
        <taxon>Paenibacillaceae</taxon>
        <taxon>Saccharibacillus</taxon>
    </lineage>
</organism>
<dbReference type="GO" id="GO:0000976">
    <property type="term" value="F:transcription cis-regulatory region binding"/>
    <property type="evidence" value="ECO:0007669"/>
    <property type="project" value="TreeGrafter"/>
</dbReference>
<proteinExistence type="inferred from homology"/>
<comment type="cofactor">
    <cofactor evidence="9">
        <name>Mn(2+)</name>
        <dbReference type="ChEBI" id="CHEBI:29035"/>
    </cofactor>
    <cofactor evidence="9">
        <name>Fe(2+)</name>
        <dbReference type="ChEBI" id="CHEBI:29033"/>
    </cofactor>
    <text evidence="9">Binds 1 Mn(2+) or Fe(2+) ion per subunit.</text>
</comment>
<evidence type="ECO:0000313" key="10">
    <source>
        <dbReference type="EMBL" id="EXG83275.1"/>
    </source>
</evidence>
<feature type="binding site" evidence="9">
    <location>
        <position position="135"/>
    </location>
    <ligand>
        <name>Fe cation</name>
        <dbReference type="ChEBI" id="CHEBI:24875"/>
    </ligand>
</feature>
<protein>
    <submittedName>
        <fullName evidence="10">Fe2+/Zn2+ uptake regulation protein</fullName>
    </submittedName>
</protein>
<dbReference type="Gene3D" id="1.10.10.10">
    <property type="entry name" value="Winged helix-like DNA-binding domain superfamily/Winged helix DNA-binding domain"/>
    <property type="match status" value="1"/>
</dbReference>
<reference evidence="10 11" key="1">
    <citation type="submission" date="2013-07" db="EMBL/GenBank/DDBJ databases">
        <authorList>
            <consortium name="DOE Joint Genome Institute"/>
            <person name="Anderson I."/>
            <person name="Huntemann M."/>
            <person name="Han J."/>
            <person name="Chen A."/>
            <person name="Kyrpides N."/>
            <person name="Mavromatis K."/>
            <person name="Markowitz V."/>
            <person name="Palaniappan K."/>
            <person name="Ivanova N."/>
            <person name="Schaumberg A."/>
            <person name="Pati A."/>
            <person name="Liolios K."/>
            <person name="Nordberg H.P."/>
            <person name="Cantor M.N."/>
            <person name="Hua S.X."/>
            <person name="Woyke T."/>
        </authorList>
    </citation>
    <scope>NUCLEOTIDE SEQUENCE [LARGE SCALE GENOMIC DNA]</scope>
    <source>
        <strain evidence="10 11">DSM 19268</strain>
    </source>
</reference>
<comment type="caution">
    <text evidence="10">The sequence shown here is derived from an EMBL/GenBank/DDBJ whole genome shotgun (WGS) entry which is preliminary data.</text>
</comment>
<sequence>MISVEEQLKSMKQQMISKGYKSTIQREATMRVLLEHERDHMSAEDVYMRVKTRFPEIGLATVYRTLELLTELHLVEKMNFGDGVARFDLRSEDHEHMHHHMICSICGEVEEIQDDWLSELEQRVKREYGFNVSDHRLDFIGTFSSCKHGDCHRHRENAS</sequence>
<dbReference type="Gene3D" id="3.30.1490.190">
    <property type="match status" value="1"/>
</dbReference>
<dbReference type="EMBL" id="JFBU01000001">
    <property type="protein sequence ID" value="EXG83275.1"/>
    <property type="molecule type" value="Genomic_DNA"/>
</dbReference>
<evidence type="ECO:0000256" key="4">
    <source>
        <dbReference type="ARBA" id="ARBA00022833"/>
    </source>
</evidence>
<keyword evidence="7" id="KW-0804">Transcription</keyword>
<dbReference type="AlphaFoldDB" id="A0A010YSZ3"/>
<dbReference type="InterPro" id="IPR036390">
    <property type="entry name" value="WH_DNA-bd_sf"/>
</dbReference>
<dbReference type="InterPro" id="IPR043135">
    <property type="entry name" value="Fur_C"/>
</dbReference>
<feature type="binding site" evidence="8">
    <location>
        <position position="146"/>
    </location>
    <ligand>
        <name>Zn(2+)</name>
        <dbReference type="ChEBI" id="CHEBI:29105"/>
    </ligand>
</feature>
<dbReference type="InterPro" id="IPR036388">
    <property type="entry name" value="WH-like_DNA-bd_sf"/>
</dbReference>
<evidence type="ECO:0000256" key="8">
    <source>
        <dbReference type="PIRSR" id="PIRSR602481-1"/>
    </source>
</evidence>
<dbReference type="GO" id="GO:1900376">
    <property type="term" value="P:regulation of secondary metabolite biosynthetic process"/>
    <property type="evidence" value="ECO:0007669"/>
    <property type="project" value="TreeGrafter"/>
</dbReference>
<evidence type="ECO:0000313" key="11">
    <source>
        <dbReference type="Proteomes" id="UP000053380"/>
    </source>
</evidence>
<dbReference type="PANTHER" id="PTHR33202">
    <property type="entry name" value="ZINC UPTAKE REGULATION PROTEIN"/>
    <property type="match status" value="1"/>
</dbReference>
<dbReference type="CDD" id="cd07153">
    <property type="entry name" value="Fur_like"/>
    <property type="match status" value="1"/>
</dbReference>
<keyword evidence="6" id="KW-0238">DNA-binding</keyword>
<gene>
    <name evidence="10" type="ORF">SacsacDRAFT_0240</name>
</gene>
<dbReference type="Proteomes" id="UP000053380">
    <property type="component" value="Unassembled WGS sequence"/>
</dbReference>
<comment type="cofactor">
    <cofactor evidence="8">
        <name>Zn(2+)</name>
        <dbReference type="ChEBI" id="CHEBI:29105"/>
    </cofactor>
    <text evidence="8">Binds 1 zinc ion per subunit.</text>
</comment>
<keyword evidence="2" id="KW-0678">Repressor</keyword>
<keyword evidence="3 8" id="KW-0479">Metal-binding</keyword>
<dbReference type="SUPFAM" id="SSF46785">
    <property type="entry name" value="Winged helix' DNA-binding domain"/>
    <property type="match status" value="1"/>
</dbReference>
<keyword evidence="4 8" id="KW-0862">Zinc</keyword>
<dbReference type="PANTHER" id="PTHR33202:SF7">
    <property type="entry name" value="FERRIC UPTAKE REGULATION PROTEIN"/>
    <property type="match status" value="1"/>
</dbReference>
<dbReference type="PATRIC" id="fig|915437.3.peg.252"/>
<evidence type="ECO:0000256" key="3">
    <source>
        <dbReference type="ARBA" id="ARBA00022723"/>
    </source>
</evidence>
<evidence type="ECO:0000256" key="7">
    <source>
        <dbReference type="ARBA" id="ARBA00023163"/>
    </source>
</evidence>
<evidence type="ECO:0000256" key="9">
    <source>
        <dbReference type="PIRSR" id="PIRSR602481-2"/>
    </source>
</evidence>
<keyword evidence="11" id="KW-1185">Reference proteome</keyword>
<evidence type="ECO:0000256" key="5">
    <source>
        <dbReference type="ARBA" id="ARBA00023015"/>
    </source>
</evidence>
<dbReference type="Pfam" id="PF01475">
    <property type="entry name" value="FUR"/>
    <property type="match status" value="1"/>
</dbReference>
<comment type="similarity">
    <text evidence="1">Belongs to the Fur family.</text>
</comment>
<feature type="binding site" evidence="8">
    <location>
        <position position="103"/>
    </location>
    <ligand>
        <name>Zn(2+)</name>
        <dbReference type="ChEBI" id="CHEBI:29105"/>
    </ligand>
</feature>
<dbReference type="FunFam" id="1.10.10.10:FF:000051">
    <property type="entry name" value="Fur family transcriptional regulator"/>
    <property type="match status" value="1"/>
</dbReference>
<dbReference type="InterPro" id="IPR002481">
    <property type="entry name" value="FUR"/>
</dbReference>
<feature type="binding site" evidence="8">
    <location>
        <position position="106"/>
    </location>
    <ligand>
        <name>Zn(2+)</name>
        <dbReference type="ChEBI" id="CHEBI:29105"/>
    </ligand>
</feature>
<evidence type="ECO:0000256" key="1">
    <source>
        <dbReference type="ARBA" id="ARBA00007957"/>
    </source>
</evidence>
<keyword evidence="9" id="KW-0408">Iron</keyword>
<evidence type="ECO:0000256" key="6">
    <source>
        <dbReference type="ARBA" id="ARBA00023125"/>
    </source>
</evidence>
<name>A0A010YSZ3_9BACL</name>
<keyword evidence="5" id="KW-0805">Transcription regulation</keyword>
<dbReference type="GO" id="GO:0003700">
    <property type="term" value="F:DNA-binding transcription factor activity"/>
    <property type="evidence" value="ECO:0007669"/>
    <property type="project" value="InterPro"/>
</dbReference>
<feature type="binding site" evidence="9">
    <location>
        <position position="94"/>
    </location>
    <ligand>
        <name>Fe cation</name>
        <dbReference type="ChEBI" id="CHEBI:24875"/>
    </ligand>
</feature>
<dbReference type="HOGENOM" id="CLU_096072_3_1_9"/>